<dbReference type="Gene3D" id="2.40.170.20">
    <property type="entry name" value="TonB-dependent receptor, beta-barrel domain"/>
    <property type="match status" value="1"/>
</dbReference>
<keyword evidence="5" id="KW-0472">Membrane</keyword>
<reference evidence="9" key="1">
    <citation type="journal article" date="2015" name="Nature">
        <title>Complex archaea that bridge the gap between prokaryotes and eukaryotes.</title>
        <authorList>
            <person name="Spang A."/>
            <person name="Saw J.H."/>
            <person name="Jorgensen S.L."/>
            <person name="Zaremba-Niedzwiedzka K."/>
            <person name="Martijn J."/>
            <person name="Lind A.E."/>
            <person name="van Eijk R."/>
            <person name="Schleper C."/>
            <person name="Guy L."/>
            <person name="Ettema T.J."/>
        </authorList>
    </citation>
    <scope>NUCLEOTIDE SEQUENCE</scope>
</reference>
<keyword evidence="2" id="KW-0813">Transport</keyword>
<dbReference type="NCBIfam" id="TIGR01785">
    <property type="entry name" value="TonB-hemin"/>
    <property type="match status" value="1"/>
</dbReference>
<evidence type="ECO:0000256" key="6">
    <source>
        <dbReference type="ARBA" id="ARBA00023237"/>
    </source>
</evidence>
<evidence type="ECO:0000256" key="2">
    <source>
        <dbReference type="ARBA" id="ARBA00022448"/>
    </source>
</evidence>
<keyword evidence="4" id="KW-0798">TonB box</keyword>
<evidence type="ECO:0000256" key="4">
    <source>
        <dbReference type="ARBA" id="ARBA00023077"/>
    </source>
</evidence>
<dbReference type="GO" id="GO:0015232">
    <property type="term" value="F:heme transmembrane transporter activity"/>
    <property type="evidence" value="ECO:0007669"/>
    <property type="project" value="InterPro"/>
</dbReference>
<dbReference type="SUPFAM" id="SSF56935">
    <property type="entry name" value="Porins"/>
    <property type="match status" value="1"/>
</dbReference>
<dbReference type="InterPro" id="IPR036942">
    <property type="entry name" value="Beta-barrel_TonB_sf"/>
</dbReference>
<dbReference type="InterPro" id="IPR037066">
    <property type="entry name" value="Plug_dom_sf"/>
</dbReference>
<feature type="domain" description="TonB-dependent receptor plug" evidence="8">
    <location>
        <begin position="42"/>
        <end position="145"/>
    </location>
</feature>
<keyword evidence="3" id="KW-0812">Transmembrane</keyword>
<accession>A0A0F9V001</accession>
<organism evidence="9">
    <name type="scientific">marine sediment metagenome</name>
    <dbReference type="NCBI Taxonomy" id="412755"/>
    <lineage>
        <taxon>unclassified sequences</taxon>
        <taxon>metagenomes</taxon>
        <taxon>ecological metagenomes</taxon>
    </lineage>
</organism>
<evidence type="ECO:0000313" key="9">
    <source>
        <dbReference type="EMBL" id="KKN97299.1"/>
    </source>
</evidence>
<name>A0A0F9V001_9ZZZZ</name>
<evidence type="ECO:0000259" key="8">
    <source>
        <dbReference type="Pfam" id="PF07715"/>
    </source>
</evidence>
<dbReference type="Pfam" id="PF00593">
    <property type="entry name" value="TonB_dep_Rec_b-barrel"/>
    <property type="match status" value="1"/>
</dbReference>
<dbReference type="EMBL" id="LAZR01000059">
    <property type="protein sequence ID" value="KKN97299.1"/>
    <property type="molecule type" value="Genomic_DNA"/>
</dbReference>
<dbReference type="InterPro" id="IPR000531">
    <property type="entry name" value="Beta-barrel_TonB"/>
</dbReference>
<comment type="caution">
    <text evidence="9">The sequence shown here is derived from an EMBL/GenBank/DDBJ whole genome shotgun (WGS) entry which is preliminary data.</text>
</comment>
<evidence type="ECO:0008006" key="10">
    <source>
        <dbReference type="Google" id="ProtNLM"/>
    </source>
</evidence>
<evidence type="ECO:0000256" key="5">
    <source>
        <dbReference type="ARBA" id="ARBA00023136"/>
    </source>
</evidence>
<evidence type="ECO:0000256" key="1">
    <source>
        <dbReference type="ARBA" id="ARBA00004571"/>
    </source>
</evidence>
<feature type="domain" description="TonB-dependent receptor-like beta-barrel" evidence="7">
    <location>
        <begin position="244"/>
        <end position="629"/>
    </location>
</feature>
<protein>
    <recommendedName>
        <fullName evidence="10">TonB-dependent receptor plug domain-containing protein</fullName>
    </recommendedName>
</protein>
<comment type="subcellular location">
    <subcellularLocation>
        <location evidence="1">Cell outer membrane</location>
        <topology evidence="1">Multi-pass membrane protein</topology>
    </subcellularLocation>
</comment>
<dbReference type="PANTHER" id="PTHR30069:SF41">
    <property type="entry name" value="HEME_HEMOPEXIN UTILIZATION PROTEIN C"/>
    <property type="match status" value="1"/>
</dbReference>
<dbReference type="GO" id="GO:0015344">
    <property type="term" value="F:siderophore uptake transmembrane transporter activity"/>
    <property type="evidence" value="ECO:0007669"/>
    <property type="project" value="TreeGrafter"/>
</dbReference>
<dbReference type="GO" id="GO:0009279">
    <property type="term" value="C:cell outer membrane"/>
    <property type="evidence" value="ECO:0007669"/>
    <property type="project" value="UniProtKB-SubCell"/>
</dbReference>
<dbReference type="PANTHER" id="PTHR30069">
    <property type="entry name" value="TONB-DEPENDENT OUTER MEMBRANE RECEPTOR"/>
    <property type="match status" value="1"/>
</dbReference>
<dbReference type="PROSITE" id="PS52016">
    <property type="entry name" value="TONB_DEPENDENT_REC_3"/>
    <property type="match status" value="1"/>
</dbReference>
<dbReference type="Pfam" id="PF07715">
    <property type="entry name" value="Plug"/>
    <property type="match status" value="1"/>
</dbReference>
<gene>
    <name evidence="9" type="ORF">LCGC14_0159880</name>
</gene>
<sequence>MKHTRVFSGLCLTLIPFLVAQADDTELNPVTVTGTRAPTDLAQAPLIIDIIDRDDAVLATASRVEDVLSRQPGLHVAGQGRRNGQTLSMRGFGRAGVLVRLDGVRQDISTGHVGNFFLDPGLIQEVQIARGALSSLYGSNAMGGVVSFTSVDADDLLAPGEDSGARLSIGGATANDELRVSITAFGRRDTANGQVDGLFSIGRSESSDIRRAGGDKAEEDATLNSLLLKGGWEPSDEQRVFISWQHYDERATQPANPQQLSTTDALRDRDVESNNVQIGHRWQPSVATEVTSRLTFSQQDIDEPQASRSLDRVGVQSDGYHSMDHGWLSQTVVFGAELEQARQRPDGQANGFPRADIDTQAAYLDTTLTAGSYLAEGGAGQFDLGLGARYDRYDATGQDDADSVHDQVSPRFRLAWRPDDTLMLFSGYAEAFRAPSLSELYANERHFAGFCAGPFFCTPDNYWIPNPNLAPETSTTWESGVVWHQGDWQVRASYFDTRADDFIDTQVDIMAGTTQAVNVQRAQLWGYDARVTWQPSAFPLLTSFVGLSEVSGKDRDSGDPLGSQTPLEASLGSELALYNRAVRVGWQGRFAQSFDKQGDDERLPGYGLHDVHLAWRFTPSIDTSLRLANVGDKVWYRPDGSLGDGRSLFATLNWQW</sequence>
<keyword evidence="6" id="KW-0998">Cell outer membrane</keyword>
<proteinExistence type="predicted"/>
<dbReference type="InterPro" id="IPR012910">
    <property type="entry name" value="Plug_dom"/>
</dbReference>
<evidence type="ECO:0000256" key="3">
    <source>
        <dbReference type="ARBA" id="ARBA00022692"/>
    </source>
</evidence>
<dbReference type="GO" id="GO:0044718">
    <property type="term" value="P:siderophore transmembrane transport"/>
    <property type="evidence" value="ECO:0007669"/>
    <property type="project" value="TreeGrafter"/>
</dbReference>
<dbReference type="InterPro" id="IPR039426">
    <property type="entry name" value="TonB-dep_rcpt-like"/>
</dbReference>
<dbReference type="Gene3D" id="2.170.130.10">
    <property type="entry name" value="TonB-dependent receptor, plug domain"/>
    <property type="match status" value="1"/>
</dbReference>
<dbReference type="AlphaFoldDB" id="A0A0F9V001"/>
<dbReference type="CDD" id="cd01347">
    <property type="entry name" value="ligand_gated_channel"/>
    <property type="match status" value="1"/>
</dbReference>
<evidence type="ECO:0000259" key="7">
    <source>
        <dbReference type="Pfam" id="PF00593"/>
    </source>
</evidence>
<dbReference type="InterPro" id="IPR011276">
    <property type="entry name" value="TonB_haem/Hb_rcpt"/>
</dbReference>